<protein>
    <submittedName>
        <fullName evidence="1">Uncharacterized protein</fullName>
    </submittedName>
</protein>
<keyword evidence="2" id="KW-1185">Reference proteome</keyword>
<proteinExistence type="predicted"/>
<reference evidence="1" key="1">
    <citation type="submission" date="2020-10" db="EMBL/GenBank/DDBJ databases">
        <title>Mucilaginibacter mali sp. nov., isolated from rhizosphere soil of apple orchard.</title>
        <authorList>
            <person name="Lee J.-S."/>
            <person name="Kim H.S."/>
            <person name="Kim J.-S."/>
        </authorList>
    </citation>
    <scope>NUCLEOTIDE SEQUENCE</scope>
    <source>
        <strain evidence="1">KCTC 22746</strain>
    </source>
</reference>
<evidence type="ECO:0000313" key="2">
    <source>
        <dbReference type="Proteomes" id="UP000622475"/>
    </source>
</evidence>
<sequence length="165" mass="19403">MKPIPSTAEILAFRMLERPVDKRWTDWAYEMLCAGFETENMVMLAGETEPYNQFELRLLADKVFAEFGLTWDDRELVYRNYIRYLISQVIEGDRAPLSALLILKDIYDGEDMDGSLTDFALLYWAHGDLDYSDVQYYWDGATRENIDEMTRAYFVEWLEKNKSSG</sequence>
<gene>
    <name evidence="1" type="ORF">IRJ16_13475</name>
</gene>
<dbReference type="Proteomes" id="UP000622475">
    <property type="component" value="Unassembled WGS sequence"/>
</dbReference>
<dbReference type="AlphaFoldDB" id="A0A929PX81"/>
<name>A0A929PX81_9SPHI</name>
<organism evidence="1 2">
    <name type="scientific">Mucilaginibacter myungsuensis</name>
    <dbReference type="NCBI Taxonomy" id="649104"/>
    <lineage>
        <taxon>Bacteria</taxon>
        <taxon>Pseudomonadati</taxon>
        <taxon>Bacteroidota</taxon>
        <taxon>Sphingobacteriia</taxon>
        <taxon>Sphingobacteriales</taxon>
        <taxon>Sphingobacteriaceae</taxon>
        <taxon>Mucilaginibacter</taxon>
    </lineage>
</organism>
<dbReference type="RefSeq" id="WP_194112139.1">
    <property type="nucleotide sequence ID" value="NZ_JADFFL010000005.1"/>
</dbReference>
<evidence type="ECO:0000313" key="1">
    <source>
        <dbReference type="EMBL" id="MBE9662899.1"/>
    </source>
</evidence>
<accession>A0A929PX81</accession>
<dbReference type="EMBL" id="JADFFL010000005">
    <property type="protein sequence ID" value="MBE9662899.1"/>
    <property type="molecule type" value="Genomic_DNA"/>
</dbReference>
<comment type="caution">
    <text evidence="1">The sequence shown here is derived from an EMBL/GenBank/DDBJ whole genome shotgun (WGS) entry which is preliminary data.</text>
</comment>